<feature type="region of interest" description="Disordered" evidence="1">
    <location>
        <begin position="431"/>
        <end position="458"/>
    </location>
</feature>
<feature type="compositionally biased region" description="Basic residues" evidence="1">
    <location>
        <begin position="449"/>
        <end position="458"/>
    </location>
</feature>
<dbReference type="Pfam" id="PF13546">
    <property type="entry name" value="DDE_5"/>
    <property type="match status" value="1"/>
</dbReference>
<sequence length="458" mass="49958">MAVGGISMDTVIPVRTNWPEDFQEWLQPFLAVFTRSEQRCWAPLYLQGLLGPGARKSVAPMAERVCPGQTQQLHHFVSSSTWSTAPLEQVLRKKADALVGGKDAVLIVDDTALPKQGKHSVGVKRQHCGVLGKQANCQVLVSLTLARKEVPVPIALRLYLPEDWAQDEARRAAAKVPESITFETKGDIALAQIDAALADGVRFGMVLADAGYGSSAGFRAGLTQRGLRWAVGVQPTQKVYPADVRLDVPADPPVGRPAKHPRPSTPSVSVVQMIETLGSKALRRCSWRSGTKGMLSARFAAVWVCVADGALVSHWQHLPGQAAWLVCEVRSSGERKYYFTNHPADTPRRTLVRAIKARWACEQAHQQLKDELGLDHYEGRSWLGLHHHALLTMMAFGYLQHRRLDSVLQAGKKTGIQCTGTATATIIASGTPGHSRRALSGNLRSVSSLRRHDKPASA</sequence>
<evidence type="ECO:0000256" key="1">
    <source>
        <dbReference type="SAM" id="MobiDB-lite"/>
    </source>
</evidence>
<dbReference type="STRING" id="365044.Pnap_0165"/>
<dbReference type="PANTHER" id="PTHR33627:SF1">
    <property type="entry name" value="TRANSPOSASE"/>
    <property type="match status" value="1"/>
</dbReference>
<evidence type="ECO:0000313" key="3">
    <source>
        <dbReference type="EMBL" id="ABM35490.1"/>
    </source>
</evidence>
<gene>
    <name evidence="3" type="ordered locus">Pnap_0165</name>
</gene>
<dbReference type="Proteomes" id="UP000000644">
    <property type="component" value="Chromosome"/>
</dbReference>
<dbReference type="AlphaFoldDB" id="A1VIL2"/>
<reference evidence="4" key="1">
    <citation type="journal article" date="2009" name="Environ. Microbiol.">
        <title>The genome of Polaromonas naphthalenivorans strain CJ2, isolated from coal tar-contaminated sediment, reveals physiological and metabolic versatility and evolution through extensive horizontal gene transfer.</title>
        <authorList>
            <person name="Yagi J.M."/>
            <person name="Sims D."/>
            <person name="Brettin T."/>
            <person name="Bruce D."/>
            <person name="Madsen E.L."/>
        </authorList>
    </citation>
    <scope>NUCLEOTIDE SEQUENCE [LARGE SCALE GENOMIC DNA]</scope>
    <source>
        <strain evidence="4">CJ2</strain>
    </source>
</reference>
<dbReference type="EMBL" id="CP000529">
    <property type="protein sequence ID" value="ABM35490.1"/>
    <property type="molecule type" value="Genomic_DNA"/>
</dbReference>
<dbReference type="RefSeq" id="WP_011799600.1">
    <property type="nucleotide sequence ID" value="NC_008781.1"/>
</dbReference>
<protein>
    <submittedName>
        <fullName evidence="3">Putative transposase</fullName>
    </submittedName>
</protein>
<dbReference type="InterPro" id="IPR012337">
    <property type="entry name" value="RNaseH-like_sf"/>
</dbReference>
<organism evidence="3 4">
    <name type="scientific">Polaromonas naphthalenivorans (strain CJ2)</name>
    <dbReference type="NCBI Taxonomy" id="365044"/>
    <lineage>
        <taxon>Bacteria</taxon>
        <taxon>Pseudomonadati</taxon>
        <taxon>Pseudomonadota</taxon>
        <taxon>Betaproteobacteria</taxon>
        <taxon>Burkholderiales</taxon>
        <taxon>Comamonadaceae</taxon>
        <taxon>Polaromonas</taxon>
    </lineage>
</organism>
<feature type="domain" description="Transposase IS701-like DDE" evidence="2">
    <location>
        <begin position="28"/>
        <end position="293"/>
    </location>
</feature>
<evidence type="ECO:0000313" key="4">
    <source>
        <dbReference type="Proteomes" id="UP000000644"/>
    </source>
</evidence>
<dbReference type="HOGENOM" id="CLU_033141_3_0_4"/>
<accession>A1VIL2</accession>
<keyword evidence="4" id="KW-1185">Reference proteome</keyword>
<dbReference type="PANTHER" id="PTHR33627">
    <property type="entry name" value="TRANSPOSASE"/>
    <property type="match status" value="1"/>
</dbReference>
<proteinExistence type="predicted"/>
<dbReference type="NCBIfam" id="NF033540">
    <property type="entry name" value="transpos_IS701"/>
    <property type="match status" value="1"/>
</dbReference>
<name>A1VIL2_POLNA</name>
<evidence type="ECO:0000259" key="2">
    <source>
        <dbReference type="Pfam" id="PF13546"/>
    </source>
</evidence>
<dbReference type="KEGG" id="pna:Pnap_0165"/>
<dbReference type="eggNOG" id="COG5659">
    <property type="taxonomic scope" value="Bacteria"/>
</dbReference>
<dbReference type="SUPFAM" id="SSF53098">
    <property type="entry name" value="Ribonuclease H-like"/>
    <property type="match status" value="1"/>
</dbReference>
<dbReference type="InterPro" id="IPR039365">
    <property type="entry name" value="IS701-like"/>
</dbReference>
<dbReference type="InterPro" id="IPR038721">
    <property type="entry name" value="IS701-like_DDE_dom"/>
</dbReference>